<dbReference type="AlphaFoldDB" id="A0A183DZL9"/>
<gene>
    <name evidence="1" type="ORF">GPUH_LOCUS14160</name>
</gene>
<evidence type="ECO:0000313" key="1">
    <source>
        <dbReference type="EMBL" id="VDN23679.1"/>
    </source>
</evidence>
<keyword evidence="2" id="KW-1185">Reference proteome</keyword>
<reference evidence="1 2" key="2">
    <citation type="submission" date="2018-11" db="EMBL/GenBank/DDBJ databases">
        <authorList>
            <consortium name="Pathogen Informatics"/>
        </authorList>
    </citation>
    <scope>NUCLEOTIDE SEQUENCE [LARGE SCALE GENOMIC DNA]</scope>
</reference>
<evidence type="ECO:0000313" key="3">
    <source>
        <dbReference type="WBParaSite" id="GPUH_0001417501-mRNA-1"/>
    </source>
</evidence>
<name>A0A183DZL9_9BILA</name>
<evidence type="ECO:0000313" key="2">
    <source>
        <dbReference type="Proteomes" id="UP000271098"/>
    </source>
</evidence>
<dbReference type="OrthoDB" id="5810331at2759"/>
<reference evidence="3" key="1">
    <citation type="submission" date="2016-06" db="UniProtKB">
        <authorList>
            <consortium name="WormBaseParasite"/>
        </authorList>
    </citation>
    <scope>IDENTIFICATION</scope>
</reference>
<organism evidence="3">
    <name type="scientific">Gongylonema pulchrum</name>
    <dbReference type="NCBI Taxonomy" id="637853"/>
    <lineage>
        <taxon>Eukaryota</taxon>
        <taxon>Metazoa</taxon>
        <taxon>Ecdysozoa</taxon>
        <taxon>Nematoda</taxon>
        <taxon>Chromadorea</taxon>
        <taxon>Rhabditida</taxon>
        <taxon>Spirurina</taxon>
        <taxon>Spiruromorpha</taxon>
        <taxon>Spiruroidea</taxon>
        <taxon>Gongylonematidae</taxon>
        <taxon>Gongylonema</taxon>
    </lineage>
</organism>
<sequence length="248" mass="28762">MQTLLPIIWLTDICSGFLEKPAFCAMEFTRETMPGARFYDGKKLNIPVSTEAGLDLYERWIHQGLSGIMSAVARKRAKDLNEYHRNKLYKCSKNAENVVEQARCVIQAIDAKMPQPPSNSNGPSRLNVLRSLLENQEQTPISMTVTTDVIQRIEFRTKRNVVNRYNYRLLWEYETKTPFGILGKYLSRTIKMIKNKDQQQQSLAQLVFFHWSAMIAKMENIQTVIAEKQQIGEALKTRLKFSKPRNER</sequence>
<dbReference type="EMBL" id="UYRT01080970">
    <property type="protein sequence ID" value="VDN23679.1"/>
    <property type="molecule type" value="Genomic_DNA"/>
</dbReference>
<proteinExistence type="predicted"/>
<protein>
    <submittedName>
        <fullName evidence="1 3">Uncharacterized protein</fullName>
    </submittedName>
</protein>
<dbReference type="WBParaSite" id="GPUH_0001417501-mRNA-1">
    <property type="protein sequence ID" value="GPUH_0001417501-mRNA-1"/>
    <property type="gene ID" value="GPUH_0001417501"/>
</dbReference>
<accession>A0A183DZL9</accession>
<dbReference type="Proteomes" id="UP000271098">
    <property type="component" value="Unassembled WGS sequence"/>
</dbReference>